<dbReference type="GO" id="GO:0052689">
    <property type="term" value="F:carboxylic ester hydrolase activity"/>
    <property type="evidence" value="ECO:0007669"/>
    <property type="project" value="UniProtKB-ARBA"/>
</dbReference>
<keyword evidence="1 3" id="KW-0378">Hydrolase</keyword>
<evidence type="ECO:0000259" key="2">
    <source>
        <dbReference type="Pfam" id="PF12146"/>
    </source>
</evidence>
<gene>
    <name evidence="3" type="ORF">HYY20_13825</name>
</gene>
<dbReference type="Pfam" id="PF12146">
    <property type="entry name" value="Hydrolase_4"/>
    <property type="match status" value="1"/>
</dbReference>
<evidence type="ECO:0000313" key="3">
    <source>
        <dbReference type="EMBL" id="MBI2877950.1"/>
    </source>
</evidence>
<accession>A0A932FWM2</accession>
<dbReference type="Proteomes" id="UP000769766">
    <property type="component" value="Unassembled WGS sequence"/>
</dbReference>
<dbReference type="InterPro" id="IPR022742">
    <property type="entry name" value="Hydrolase_4"/>
</dbReference>
<reference evidence="3" key="1">
    <citation type="submission" date="2020-07" db="EMBL/GenBank/DDBJ databases">
        <title>Huge and variable diversity of episymbiotic CPR bacteria and DPANN archaea in groundwater ecosystems.</title>
        <authorList>
            <person name="He C.Y."/>
            <person name="Keren R."/>
            <person name="Whittaker M."/>
            <person name="Farag I.F."/>
            <person name="Doudna J."/>
            <person name="Cate J.H.D."/>
            <person name="Banfield J.F."/>
        </authorList>
    </citation>
    <scope>NUCLEOTIDE SEQUENCE</scope>
    <source>
        <strain evidence="3">NC_groundwater_672_Ag_B-0.1um_62_36</strain>
    </source>
</reference>
<dbReference type="Gene3D" id="3.40.50.1820">
    <property type="entry name" value="alpha/beta hydrolase"/>
    <property type="match status" value="1"/>
</dbReference>
<dbReference type="InterPro" id="IPR050261">
    <property type="entry name" value="FrsA_esterase"/>
</dbReference>
<evidence type="ECO:0000256" key="1">
    <source>
        <dbReference type="ARBA" id="ARBA00022801"/>
    </source>
</evidence>
<name>A0A932FWM2_UNCTE</name>
<protein>
    <submittedName>
        <fullName evidence="3">Alpha/beta fold hydrolase</fullName>
    </submittedName>
</protein>
<dbReference type="SUPFAM" id="SSF53474">
    <property type="entry name" value="alpha/beta-Hydrolases"/>
    <property type="match status" value="1"/>
</dbReference>
<comment type="caution">
    <text evidence="3">The sequence shown here is derived from an EMBL/GenBank/DDBJ whole genome shotgun (WGS) entry which is preliminary data.</text>
</comment>
<evidence type="ECO:0000313" key="4">
    <source>
        <dbReference type="Proteomes" id="UP000769766"/>
    </source>
</evidence>
<proteinExistence type="predicted"/>
<dbReference type="EMBL" id="JACPRF010000420">
    <property type="protein sequence ID" value="MBI2877950.1"/>
    <property type="molecule type" value="Genomic_DNA"/>
</dbReference>
<sequence length="275" mass="29948">MRGARHPGPSQPKERPWGYSLVGQIARSIRGLAWLAIPVLLLGISLAHAGETGQPVRFVSRDGVTLVGSYYPPPRGPVPAILLLHMLSRDRTDWNPLAGRLQAAGWAVLSFDLRGHGESRFQGGRPLYWRDFSDADFNKMVLDVEAAQGYLKGLKEVDANRVAILGASIGCNVALNFASDHPQVRALVLLSPGLKYRGVLSEPAMKRYGASGRSALIVARTDDGYSADSSKKLKSLAAARTTLILYERAGHGTQMLAKERGLEEQILSWLKTALR</sequence>
<dbReference type="AlphaFoldDB" id="A0A932FWM2"/>
<feature type="domain" description="Serine aminopeptidase S33" evidence="2">
    <location>
        <begin position="81"/>
        <end position="198"/>
    </location>
</feature>
<dbReference type="PANTHER" id="PTHR22946:SF9">
    <property type="entry name" value="POLYKETIDE TRANSFERASE AF380"/>
    <property type="match status" value="1"/>
</dbReference>
<dbReference type="InterPro" id="IPR029058">
    <property type="entry name" value="AB_hydrolase_fold"/>
</dbReference>
<dbReference type="PANTHER" id="PTHR22946">
    <property type="entry name" value="DIENELACTONE HYDROLASE DOMAIN-CONTAINING PROTEIN-RELATED"/>
    <property type="match status" value="1"/>
</dbReference>
<organism evidence="3 4">
    <name type="scientific">Tectimicrobiota bacterium</name>
    <dbReference type="NCBI Taxonomy" id="2528274"/>
    <lineage>
        <taxon>Bacteria</taxon>
        <taxon>Pseudomonadati</taxon>
        <taxon>Nitrospinota/Tectimicrobiota group</taxon>
        <taxon>Candidatus Tectimicrobiota</taxon>
    </lineage>
</organism>